<name>A0ABV6MDR8_9ACTN</name>
<keyword evidence="2" id="KW-0472">Membrane</keyword>
<evidence type="ECO:0000313" key="3">
    <source>
        <dbReference type="EMBL" id="MFC0532714.1"/>
    </source>
</evidence>
<gene>
    <name evidence="3" type="ORF">ACFFIA_34350</name>
</gene>
<feature type="region of interest" description="Disordered" evidence="1">
    <location>
        <begin position="51"/>
        <end position="116"/>
    </location>
</feature>
<accession>A0ABV6MDR8</accession>
<proteinExistence type="predicted"/>
<reference evidence="3 4" key="1">
    <citation type="submission" date="2024-09" db="EMBL/GenBank/DDBJ databases">
        <authorList>
            <person name="Sun Q."/>
            <person name="Mori K."/>
        </authorList>
    </citation>
    <scope>NUCLEOTIDE SEQUENCE [LARGE SCALE GENOMIC DNA]</scope>
    <source>
        <strain evidence="3 4">TBRC 3947</strain>
    </source>
</reference>
<feature type="compositionally biased region" description="Low complexity" evidence="1">
    <location>
        <begin position="70"/>
        <end position="103"/>
    </location>
</feature>
<keyword evidence="4" id="KW-1185">Reference proteome</keyword>
<feature type="region of interest" description="Disordered" evidence="1">
    <location>
        <begin position="1"/>
        <end position="25"/>
    </location>
</feature>
<dbReference type="EMBL" id="JBHLUH010000074">
    <property type="protein sequence ID" value="MFC0532714.1"/>
    <property type="molecule type" value="Genomic_DNA"/>
</dbReference>
<keyword evidence="2" id="KW-0812">Transmembrane</keyword>
<feature type="compositionally biased region" description="Basic and acidic residues" evidence="1">
    <location>
        <begin position="1"/>
        <end position="10"/>
    </location>
</feature>
<dbReference type="Proteomes" id="UP001589867">
    <property type="component" value="Unassembled WGS sequence"/>
</dbReference>
<organism evidence="3 4">
    <name type="scientific">Phytohabitans kaempferiae</name>
    <dbReference type="NCBI Taxonomy" id="1620943"/>
    <lineage>
        <taxon>Bacteria</taxon>
        <taxon>Bacillati</taxon>
        <taxon>Actinomycetota</taxon>
        <taxon>Actinomycetes</taxon>
        <taxon>Micromonosporales</taxon>
        <taxon>Micromonosporaceae</taxon>
    </lineage>
</organism>
<evidence type="ECO:0000256" key="2">
    <source>
        <dbReference type="SAM" id="Phobius"/>
    </source>
</evidence>
<dbReference type="RefSeq" id="WP_377259294.1">
    <property type="nucleotide sequence ID" value="NZ_JBHLUH010000074.1"/>
</dbReference>
<feature type="compositionally biased region" description="Pro residues" evidence="1">
    <location>
        <begin position="54"/>
        <end position="69"/>
    </location>
</feature>
<feature type="transmembrane region" description="Helical" evidence="2">
    <location>
        <begin position="28"/>
        <end position="49"/>
    </location>
</feature>
<comment type="caution">
    <text evidence="3">The sequence shown here is derived from an EMBL/GenBank/DDBJ whole genome shotgun (WGS) entry which is preliminary data.</text>
</comment>
<sequence length="116" mass="11986">MREPTESTDRHRPRHVDRRDQGLRRQRLVTQAAAGGATALALLFGWAFAQPAPAADPPAEQPSPAPAEQPPAAKKPAAGTAEKPGLKAPAEAPEEAPPAQEKAAPPPPPDTQSGGS</sequence>
<protein>
    <submittedName>
        <fullName evidence="3">Uncharacterized protein</fullName>
    </submittedName>
</protein>
<evidence type="ECO:0000256" key="1">
    <source>
        <dbReference type="SAM" id="MobiDB-lite"/>
    </source>
</evidence>
<keyword evidence="2" id="KW-1133">Transmembrane helix</keyword>
<evidence type="ECO:0000313" key="4">
    <source>
        <dbReference type="Proteomes" id="UP001589867"/>
    </source>
</evidence>